<evidence type="ECO:0000256" key="1">
    <source>
        <dbReference type="SAM" id="MobiDB-lite"/>
    </source>
</evidence>
<feature type="region of interest" description="Disordered" evidence="1">
    <location>
        <begin position="31"/>
        <end position="60"/>
    </location>
</feature>
<dbReference type="Proteomes" id="UP000266188">
    <property type="component" value="Unassembled WGS sequence"/>
</dbReference>
<proteinExistence type="predicted"/>
<accession>A0A3A2ZEC8</accession>
<comment type="caution">
    <text evidence="3">The sequence shown here is derived from an EMBL/GenBank/DDBJ whole genome shotgun (WGS) entry which is preliminary data.</text>
</comment>
<protein>
    <recommendedName>
        <fullName evidence="2">Chromatin assembly factor 1 subunit Cac1-like C-terminal domain-containing protein</fullName>
    </recommendedName>
</protein>
<evidence type="ECO:0000313" key="4">
    <source>
        <dbReference type="Proteomes" id="UP000266188"/>
    </source>
</evidence>
<name>A0A3A2ZEC8_9EURO</name>
<sequence length="124" mass="13746">MYRIATISDSVTFPIDPFSTAYWQKPKAETGPFSFGNKSTTGGSSQFPPPPDGGVQGKPKRMLPTEHLEEFKQVVDGSDLSKMGLVEVLKKRFPKVSKEVLRGTLDSVAERVGQKEADKKWVCR</sequence>
<dbReference type="EMBL" id="MVGC01000380">
    <property type="protein sequence ID" value="RJE19677.1"/>
    <property type="molecule type" value="Genomic_DNA"/>
</dbReference>
<feature type="domain" description="Chromatin assembly factor 1 subunit Cac1-like C-terminal" evidence="2">
    <location>
        <begin position="68"/>
        <end position="123"/>
    </location>
</feature>
<evidence type="ECO:0000313" key="3">
    <source>
        <dbReference type="EMBL" id="RJE19677.1"/>
    </source>
</evidence>
<evidence type="ECO:0000259" key="2">
    <source>
        <dbReference type="Pfam" id="PF21796"/>
    </source>
</evidence>
<organism evidence="3 4">
    <name type="scientific">Aspergillus sclerotialis</name>
    <dbReference type="NCBI Taxonomy" id="2070753"/>
    <lineage>
        <taxon>Eukaryota</taxon>
        <taxon>Fungi</taxon>
        <taxon>Dikarya</taxon>
        <taxon>Ascomycota</taxon>
        <taxon>Pezizomycotina</taxon>
        <taxon>Eurotiomycetes</taxon>
        <taxon>Eurotiomycetidae</taxon>
        <taxon>Eurotiales</taxon>
        <taxon>Aspergillaceae</taxon>
        <taxon>Aspergillus</taxon>
        <taxon>Aspergillus subgen. Polypaecilum</taxon>
    </lineage>
</organism>
<dbReference type="Pfam" id="PF21796">
    <property type="entry name" value="Cac1_C"/>
    <property type="match status" value="1"/>
</dbReference>
<dbReference type="AlphaFoldDB" id="A0A3A2ZEC8"/>
<dbReference type="STRING" id="2070753.A0A3A2ZEC8"/>
<feature type="compositionally biased region" description="Polar residues" evidence="1">
    <location>
        <begin position="36"/>
        <end position="46"/>
    </location>
</feature>
<dbReference type="OrthoDB" id="79480at2759"/>
<reference evidence="4" key="1">
    <citation type="submission" date="2017-02" db="EMBL/GenBank/DDBJ databases">
        <authorList>
            <person name="Tafer H."/>
            <person name="Lopandic K."/>
        </authorList>
    </citation>
    <scope>NUCLEOTIDE SEQUENCE [LARGE SCALE GENOMIC DNA]</scope>
    <source>
        <strain evidence="4">CBS 366.77</strain>
    </source>
</reference>
<keyword evidence="4" id="KW-1185">Reference proteome</keyword>
<gene>
    <name evidence="3" type="ORF">PHISCL_07975</name>
</gene>
<dbReference type="InterPro" id="IPR048800">
    <property type="entry name" value="Cac1-like_C"/>
</dbReference>